<accession>A0A8J6E9F5</accession>
<comment type="cofactor">
    <cofactor evidence="2">
        <name>Mg(2+)</name>
        <dbReference type="ChEBI" id="CHEBI:18420"/>
    </cofactor>
</comment>
<dbReference type="OrthoDB" id="407198at2759"/>
<evidence type="ECO:0000259" key="12">
    <source>
        <dbReference type="PROSITE" id="PS50879"/>
    </source>
</evidence>
<evidence type="ECO:0000256" key="4">
    <source>
        <dbReference type="ARBA" id="ARBA00011245"/>
    </source>
</evidence>
<keyword evidence="8" id="KW-0255">Endonuclease</keyword>
<comment type="similarity">
    <text evidence="3">Belongs to the RNase H family.</text>
</comment>
<feature type="region of interest" description="Disordered" evidence="11">
    <location>
        <begin position="1"/>
        <end position="29"/>
    </location>
</feature>
<dbReference type="InterPro" id="IPR022892">
    <property type="entry name" value="RNaseHI"/>
</dbReference>
<dbReference type="CDD" id="cd09278">
    <property type="entry name" value="RNase_HI_prokaryote_like"/>
    <property type="match status" value="1"/>
</dbReference>
<dbReference type="GO" id="GO:0046872">
    <property type="term" value="F:metal ion binding"/>
    <property type="evidence" value="ECO:0007669"/>
    <property type="project" value="UniProtKB-KW"/>
</dbReference>
<name>A0A8J6E9F5_9EUKA</name>
<feature type="compositionally biased region" description="Acidic residues" evidence="11">
    <location>
        <begin position="375"/>
        <end position="392"/>
    </location>
</feature>
<keyword evidence="6" id="KW-0540">Nuclease</keyword>
<keyword evidence="10" id="KW-0460">Magnesium</keyword>
<dbReference type="EC" id="3.1.26.4" evidence="5"/>
<feature type="region of interest" description="Disordered" evidence="11">
    <location>
        <begin position="326"/>
        <end position="392"/>
    </location>
</feature>
<gene>
    <name evidence="13" type="ORF">J8273_3398</name>
</gene>
<keyword evidence="7" id="KW-0479">Metal-binding</keyword>
<dbReference type="Pfam" id="PF00075">
    <property type="entry name" value="RNase_H"/>
    <property type="match status" value="1"/>
</dbReference>
<proteinExistence type="inferred from homology"/>
<evidence type="ECO:0000256" key="3">
    <source>
        <dbReference type="ARBA" id="ARBA00005300"/>
    </source>
</evidence>
<feature type="compositionally biased region" description="Basic residues" evidence="11">
    <location>
        <begin position="7"/>
        <end position="16"/>
    </location>
</feature>
<dbReference type="InterPro" id="IPR036397">
    <property type="entry name" value="RNaseH_sf"/>
</dbReference>
<evidence type="ECO:0000313" key="14">
    <source>
        <dbReference type="Proteomes" id="UP000717585"/>
    </source>
</evidence>
<dbReference type="InterPro" id="IPR050092">
    <property type="entry name" value="RNase_H"/>
</dbReference>
<keyword evidence="9" id="KW-0378">Hydrolase</keyword>
<comment type="subunit">
    <text evidence="4">Monomer.</text>
</comment>
<dbReference type="EMBL" id="JAHDYR010000025">
    <property type="protein sequence ID" value="KAG9393265.1"/>
    <property type="molecule type" value="Genomic_DNA"/>
</dbReference>
<protein>
    <recommendedName>
        <fullName evidence="5">ribonuclease H</fullName>
        <ecNumber evidence="5">3.1.26.4</ecNumber>
    </recommendedName>
</protein>
<reference evidence="13" key="1">
    <citation type="submission" date="2021-05" db="EMBL/GenBank/DDBJ databases">
        <title>A free-living protist that lacks canonical eukaryotic 1 DNA replication and segregation systems.</title>
        <authorList>
            <person name="Salas-Leiva D.E."/>
            <person name="Tromer E.C."/>
            <person name="Curtis B.A."/>
            <person name="Jerlstrom-Hultqvist J."/>
            <person name="Kolisko M."/>
            <person name="Yi Z."/>
            <person name="Salas-Leiva J.S."/>
            <person name="Gallot-Lavallee L."/>
            <person name="Kops G.J.P.L."/>
            <person name="Archibald J.M."/>
            <person name="Simpson A.G.B."/>
            <person name="Roger A.J."/>
        </authorList>
    </citation>
    <scope>NUCLEOTIDE SEQUENCE</scope>
    <source>
        <strain evidence="13">BICM</strain>
    </source>
</reference>
<feature type="domain" description="RNase H type-1" evidence="12">
    <location>
        <begin position="150"/>
        <end position="295"/>
    </location>
</feature>
<evidence type="ECO:0000256" key="10">
    <source>
        <dbReference type="ARBA" id="ARBA00022842"/>
    </source>
</evidence>
<dbReference type="Gene3D" id="3.30.420.10">
    <property type="entry name" value="Ribonuclease H-like superfamily/Ribonuclease H"/>
    <property type="match status" value="1"/>
</dbReference>
<evidence type="ECO:0000256" key="9">
    <source>
        <dbReference type="ARBA" id="ARBA00022801"/>
    </source>
</evidence>
<sequence length="392" mass="43231">MGGRGGYRPKRANNPRHNRDEHDMHSRSSGFSVDHMLAQLSRADQLLALKLLQEYKSRHGQQPQLTNSAAPRGIPISDVWNTYASAQQQVQPRAAQEAPTVPNIPATLQQSAPLQPPPPQRINLQPRTAEYVQQAAKRGKVPEKALFNDFGFDNVIFTDGGSKPNPGPGGFGTIIMSMSESVIQVGKGFKFTTNNRMELRGVIHGLKRVNPHSNVAVLTDSMYVVDSINKGWLRSWRSRAWMPKDGKKIKNPDLWDKVLYYIDNHRGDLVFAHVKAHAGILGNEAVDKLATAARERANGREDRGYDAYAERGQLYCREYRPKRPFSADGMGAVTGHPEPPPQTGPASRAEGHADVLGVKPGPGSTGRGAAHQLGEEDSDVIEIEDLDDSFWE</sequence>
<dbReference type="GO" id="GO:0004523">
    <property type="term" value="F:RNA-DNA hybrid ribonuclease activity"/>
    <property type="evidence" value="ECO:0007669"/>
    <property type="project" value="UniProtKB-EC"/>
</dbReference>
<evidence type="ECO:0000256" key="7">
    <source>
        <dbReference type="ARBA" id="ARBA00022723"/>
    </source>
</evidence>
<evidence type="ECO:0000256" key="8">
    <source>
        <dbReference type="ARBA" id="ARBA00022759"/>
    </source>
</evidence>
<organism evidence="13 14">
    <name type="scientific">Carpediemonas membranifera</name>
    <dbReference type="NCBI Taxonomy" id="201153"/>
    <lineage>
        <taxon>Eukaryota</taxon>
        <taxon>Metamonada</taxon>
        <taxon>Carpediemonas-like organisms</taxon>
        <taxon>Carpediemonas</taxon>
    </lineage>
</organism>
<evidence type="ECO:0000256" key="5">
    <source>
        <dbReference type="ARBA" id="ARBA00012180"/>
    </source>
</evidence>
<evidence type="ECO:0000313" key="13">
    <source>
        <dbReference type="EMBL" id="KAG9393265.1"/>
    </source>
</evidence>
<dbReference type="InterPro" id="IPR012337">
    <property type="entry name" value="RNaseH-like_sf"/>
</dbReference>
<dbReference type="InterPro" id="IPR002156">
    <property type="entry name" value="RNaseH_domain"/>
</dbReference>
<dbReference type="Proteomes" id="UP000717585">
    <property type="component" value="Unassembled WGS sequence"/>
</dbReference>
<dbReference type="PANTHER" id="PTHR10642">
    <property type="entry name" value="RIBONUCLEASE H1"/>
    <property type="match status" value="1"/>
</dbReference>
<dbReference type="GO" id="GO:0003676">
    <property type="term" value="F:nucleic acid binding"/>
    <property type="evidence" value="ECO:0007669"/>
    <property type="project" value="InterPro"/>
</dbReference>
<dbReference type="SUPFAM" id="SSF53098">
    <property type="entry name" value="Ribonuclease H-like"/>
    <property type="match status" value="1"/>
</dbReference>
<comment type="catalytic activity">
    <reaction evidence="1">
        <text>Endonucleolytic cleavage to 5'-phosphomonoester.</text>
        <dbReference type="EC" id="3.1.26.4"/>
    </reaction>
</comment>
<comment type="caution">
    <text evidence="13">The sequence shown here is derived from an EMBL/GenBank/DDBJ whole genome shotgun (WGS) entry which is preliminary data.</text>
</comment>
<evidence type="ECO:0000256" key="2">
    <source>
        <dbReference type="ARBA" id="ARBA00001946"/>
    </source>
</evidence>
<dbReference type="AlphaFoldDB" id="A0A8J6E9F5"/>
<evidence type="ECO:0000256" key="6">
    <source>
        <dbReference type="ARBA" id="ARBA00022722"/>
    </source>
</evidence>
<keyword evidence="14" id="KW-1185">Reference proteome</keyword>
<dbReference type="PROSITE" id="PS50879">
    <property type="entry name" value="RNASE_H_1"/>
    <property type="match status" value="1"/>
</dbReference>
<dbReference type="GO" id="GO:0043137">
    <property type="term" value="P:DNA replication, removal of RNA primer"/>
    <property type="evidence" value="ECO:0007669"/>
    <property type="project" value="TreeGrafter"/>
</dbReference>
<evidence type="ECO:0000256" key="1">
    <source>
        <dbReference type="ARBA" id="ARBA00000077"/>
    </source>
</evidence>
<evidence type="ECO:0000256" key="11">
    <source>
        <dbReference type="SAM" id="MobiDB-lite"/>
    </source>
</evidence>
<feature type="compositionally biased region" description="Basic and acidic residues" evidence="11">
    <location>
        <begin position="17"/>
        <end position="26"/>
    </location>
</feature>
<dbReference type="PANTHER" id="PTHR10642:SF26">
    <property type="entry name" value="RIBONUCLEASE H1"/>
    <property type="match status" value="1"/>
</dbReference>